<accession>A0A0A2MMM8</accession>
<comment type="caution">
    <text evidence="6">The sequence shown here is derived from an EMBL/GenBank/DDBJ whole genome shotgun (WGS) entry which is preliminary data.</text>
</comment>
<dbReference type="Pfam" id="PF00196">
    <property type="entry name" value="GerE"/>
    <property type="match status" value="1"/>
</dbReference>
<dbReference type="Pfam" id="PF00072">
    <property type="entry name" value="Response_reg"/>
    <property type="match status" value="1"/>
</dbReference>
<proteinExistence type="predicted"/>
<evidence type="ECO:0000259" key="4">
    <source>
        <dbReference type="PROSITE" id="PS50043"/>
    </source>
</evidence>
<dbReference type="GO" id="GO:0000160">
    <property type="term" value="P:phosphorelay signal transduction system"/>
    <property type="evidence" value="ECO:0007669"/>
    <property type="project" value="InterPro"/>
</dbReference>
<evidence type="ECO:0000259" key="5">
    <source>
        <dbReference type="PROSITE" id="PS50110"/>
    </source>
</evidence>
<evidence type="ECO:0000313" key="7">
    <source>
        <dbReference type="Proteomes" id="UP000030111"/>
    </source>
</evidence>
<feature type="modified residue" description="4-aspartylphosphate" evidence="3">
    <location>
        <position position="53"/>
    </location>
</feature>
<feature type="domain" description="HTH luxR-type" evidence="4">
    <location>
        <begin position="142"/>
        <end position="207"/>
    </location>
</feature>
<dbReference type="OrthoDB" id="1013073at2"/>
<reference evidence="6 7" key="1">
    <citation type="submission" date="2013-09" db="EMBL/GenBank/DDBJ databases">
        <authorList>
            <person name="Zeng Z."/>
            <person name="Chen C."/>
        </authorList>
    </citation>
    <scope>NUCLEOTIDE SEQUENCE [LARGE SCALE GENOMIC DNA]</scope>
    <source>
        <strain evidence="6 7">WB 4.1-42</strain>
    </source>
</reference>
<dbReference type="eggNOG" id="COG2197">
    <property type="taxonomic scope" value="Bacteria"/>
</dbReference>
<feature type="domain" description="Response regulatory" evidence="5">
    <location>
        <begin position="2"/>
        <end position="118"/>
    </location>
</feature>
<dbReference type="SUPFAM" id="SSF46894">
    <property type="entry name" value="C-terminal effector domain of the bipartite response regulators"/>
    <property type="match status" value="1"/>
</dbReference>
<dbReference type="PRINTS" id="PR00038">
    <property type="entry name" value="HTHLUXR"/>
</dbReference>
<dbReference type="CDD" id="cd17535">
    <property type="entry name" value="REC_NarL-like"/>
    <property type="match status" value="1"/>
</dbReference>
<dbReference type="PANTHER" id="PTHR43214">
    <property type="entry name" value="TWO-COMPONENT RESPONSE REGULATOR"/>
    <property type="match status" value="1"/>
</dbReference>
<dbReference type="Proteomes" id="UP000030111">
    <property type="component" value="Unassembled WGS sequence"/>
</dbReference>
<dbReference type="InterPro" id="IPR011006">
    <property type="entry name" value="CheY-like_superfamily"/>
</dbReference>
<organism evidence="6 7">
    <name type="scientific">Flavobacterium subsaxonicum WB 4.1-42 = DSM 21790</name>
    <dbReference type="NCBI Taxonomy" id="1121898"/>
    <lineage>
        <taxon>Bacteria</taxon>
        <taxon>Pseudomonadati</taxon>
        <taxon>Bacteroidota</taxon>
        <taxon>Flavobacteriia</taxon>
        <taxon>Flavobacteriales</taxon>
        <taxon>Flavobacteriaceae</taxon>
        <taxon>Flavobacterium</taxon>
    </lineage>
</organism>
<dbReference type="RefSeq" id="WP_026991914.1">
    <property type="nucleotide sequence ID" value="NZ_JRLY01000003.1"/>
</dbReference>
<dbReference type="AlphaFoldDB" id="A0A0A2MMM8"/>
<dbReference type="InterPro" id="IPR058245">
    <property type="entry name" value="NreC/VraR/RcsB-like_REC"/>
</dbReference>
<dbReference type="PROSITE" id="PS50110">
    <property type="entry name" value="RESPONSE_REGULATORY"/>
    <property type="match status" value="1"/>
</dbReference>
<name>A0A0A2MMM8_9FLAO</name>
<keyword evidence="7" id="KW-1185">Reference proteome</keyword>
<sequence length="209" mass="23518">MRIAVADDHHLIVSGLETLVNKTPYMQFVGKYQTGEALKRDLGVIKPDVLILDYYLPDQTGTQLARFISYYHPEIKMLILTGYDKPGLADEIFGSGCMGYLLKSTADSNSILEAINHIYDGRMYIDNALKVPNQEKIKLSAEAEARPHITKREVEILKHIASEYSNSEIATKLYISKRTVDNHRNSLMIKSGAKNTVGLIKFAMELNLI</sequence>
<evidence type="ECO:0000313" key="6">
    <source>
        <dbReference type="EMBL" id="KGO93917.1"/>
    </source>
</evidence>
<evidence type="ECO:0008006" key="8">
    <source>
        <dbReference type="Google" id="ProtNLM"/>
    </source>
</evidence>
<evidence type="ECO:0000256" key="1">
    <source>
        <dbReference type="ARBA" id="ARBA00022553"/>
    </source>
</evidence>
<dbReference type="InterPro" id="IPR000792">
    <property type="entry name" value="Tscrpt_reg_LuxR_C"/>
</dbReference>
<dbReference type="SMART" id="SM00448">
    <property type="entry name" value="REC"/>
    <property type="match status" value="1"/>
</dbReference>
<dbReference type="STRING" id="1121898.GCA_000422725_00460"/>
<protein>
    <recommendedName>
        <fullName evidence="8">LuxR family transcriptional regulator</fullName>
    </recommendedName>
</protein>
<dbReference type="PANTHER" id="PTHR43214:SF43">
    <property type="entry name" value="TWO-COMPONENT RESPONSE REGULATOR"/>
    <property type="match status" value="1"/>
</dbReference>
<gene>
    <name evidence="6" type="ORF">Q766_05910</name>
</gene>
<dbReference type="InterPro" id="IPR001789">
    <property type="entry name" value="Sig_transdc_resp-reg_receiver"/>
</dbReference>
<dbReference type="SMART" id="SM00421">
    <property type="entry name" value="HTH_LUXR"/>
    <property type="match status" value="1"/>
</dbReference>
<dbReference type="EMBL" id="JRLY01000003">
    <property type="protein sequence ID" value="KGO93917.1"/>
    <property type="molecule type" value="Genomic_DNA"/>
</dbReference>
<dbReference type="CDD" id="cd06170">
    <property type="entry name" value="LuxR_C_like"/>
    <property type="match status" value="1"/>
</dbReference>
<dbReference type="InterPro" id="IPR039420">
    <property type="entry name" value="WalR-like"/>
</dbReference>
<keyword evidence="2" id="KW-0238">DNA-binding</keyword>
<dbReference type="SUPFAM" id="SSF52172">
    <property type="entry name" value="CheY-like"/>
    <property type="match status" value="1"/>
</dbReference>
<dbReference type="InterPro" id="IPR016032">
    <property type="entry name" value="Sig_transdc_resp-reg_C-effctor"/>
</dbReference>
<evidence type="ECO:0000256" key="3">
    <source>
        <dbReference type="PROSITE-ProRule" id="PRU00169"/>
    </source>
</evidence>
<evidence type="ECO:0000256" key="2">
    <source>
        <dbReference type="ARBA" id="ARBA00023125"/>
    </source>
</evidence>
<dbReference type="GO" id="GO:0003677">
    <property type="term" value="F:DNA binding"/>
    <property type="evidence" value="ECO:0007669"/>
    <property type="project" value="UniProtKB-KW"/>
</dbReference>
<keyword evidence="1 3" id="KW-0597">Phosphoprotein</keyword>
<dbReference type="GO" id="GO:0006355">
    <property type="term" value="P:regulation of DNA-templated transcription"/>
    <property type="evidence" value="ECO:0007669"/>
    <property type="project" value="InterPro"/>
</dbReference>
<dbReference type="PROSITE" id="PS50043">
    <property type="entry name" value="HTH_LUXR_2"/>
    <property type="match status" value="1"/>
</dbReference>
<dbReference type="Gene3D" id="3.40.50.2300">
    <property type="match status" value="1"/>
</dbReference>